<feature type="transmembrane region" description="Helical" evidence="9">
    <location>
        <begin position="252"/>
        <end position="274"/>
    </location>
</feature>
<keyword evidence="7 9" id="KW-1133">Transmembrane helix</keyword>
<feature type="transmembrane region" description="Helical" evidence="9">
    <location>
        <begin position="294"/>
        <end position="318"/>
    </location>
</feature>
<proteinExistence type="inferred from homology"/>
<dbReference type="RefSeq" id="WP_171670211.1">
    <property type="nucleotide sequence ID" value="NZ_JABJRC010000001.1"/>
</dbReference>
<dbReference type="InterPro" id="IPR001872">
    <property type="entry name" value="Peptidase_A8"/>
</dbReference>
<evidence type="ECO:0000256" key="2">
    <source>
        <dbReference type="ARBA" id="ARBA00022475"/>
    </source>
</evidence>
<evidence type="ECO:0000256" key="7">
    <source>
        <dbReference type="ARBA" id="ARBA00022989"/>
    </source>
</evidence>
<comment type="pathway">
    <text evidence="9">Protein modification; lipoprotein biosynthesis (signal peptide cleavage).</text>
</comment>
<comment type="function">
    <text evidence="9 10">This protein specifically catalyzes the removal of signal peptides from prolipoproteins.</text>
</comment>
<evidence type="ECO:0000313" key="13">
    <source>
        <dbReference type="EMBL" id="MBB6568586.1"/>
    </source>
</evidence>
<sequence length="328" mass="32305">MQRTRRTPLTDDTPAPTPEPADPPSAGSPSSPSTPTNPAPSTATPAPATSTTGKPVDPTTGDAAGSTSDGASPATTGSTPADGPAATRAVDADEAGAAGPSGDAGSAADGASPAAGEPATPTTGESVDPATGHAVDPTTGGAASDTSSSSSGEVAGGGEPGAGGGVRWKWVGVFGVVGLVVWGIDQVTKALALAHLTPGESVNVVGELLKFTLIRNSGAAFSLGAGYTPYISAVQIAVAIGVVVLSRKLGSAGWAVAFGLLFGGAVGNITDRIFREPSPFHGHVIDFLQTPNWAIFNVADIAVSSAAILLVIQTLRGIRLDGTREIRK</sequence>
<evidence type="ECO:0000256" key="9">
    <source>
        <dbReference type="HAMAP-Rule" id="MF_00161"/>
    </source>
</evidence>
<dbReference type="NCBIfam" id="TIGR00077">
    <property type="entry name" value="lspA"/>
    <property type="match status" value="1"/>
</dbReference>
<dbReference type="PROSITE" id="PS00855">
    <property type="entry name" value="SPASE_II"/>
    <property type="match status" value="1"/>
</dbReference>
<keyword evidence="8 9" id="KW-0472">Membrane</keyword>
<reference evidence="14 15" key="1">
    <citation type="submission" date="2020-05" db="EMBL/GenBank/DDBJ databases">
        <title>Genome sequence of Kribbella sandramycini ATCC 39419.</title>
        <authorList>
            <person name="Maclea K.S."/>
            <person name="Fair J.L."/>
        </authorList>
    </citation>
    <scope>NUCLEOTIDE SEQUENCE [LARGE SCALE GENOMIC DNA]</scope>
    <source>
        <strain evidence="14 15">ATCC 39419</strain>
    </source>
</reference>
<feature type="active site" evidence="9">
    <location>
        <position position="300"/>
    </location>
</feature>
<keyword evidence="5 9" id="KW-0064">Aspartyl protease</keyword>
<evidence type="ECO:0000313" key="14">
    <source>
        <dbReference type="EMBL" id="NOL38828.1"/>
    </source>
</evidence>
<dbReference type="GO" id="GO:0004190">
    <property type="term" value="F:aspartic-type endopeptidase activity"/>
    <property type="evidence" value="ECO:0007669"/>
    <property type="project" value="UniProtKB-UniRule"/>
</dbReference>
<comment type="subcellular location">
    <subcellularLocation>
        <location evidence="9">Cell membrane</location>
        <topology evidence="9">Multi-pass membrane protein</topology>
    </subcellularLocation>
</comment>
<dbReference type="PANTHER" id="PTHR33695">
    <property type="entry name" value="LIPOPROTEIN SIGNAL PEPTIDASE"/>
    <property type="match status" value="1"/>
</dbReference>
<evidence type="ECO:0000256" key="1">
    <source>
        <dbReference type="ARBA" id="ARBA00006139"/>
    </source>
</evidence>
<evidence type="ECO:0000256" key="8">
    <source>
        <dbReference type="ARBA" id="ARBA00023136"/>
    </source>
</evidence>
<feature type="compositionally biased region" description="Low complexity" evidence="12">
    <location>
        <begin position="137"/>
        <end position="153"/>
    </location>
</feature>
<dbReference type="EC" id="3.4.23.36" evidence="9"/>
<dbReference type="GO" id="GO:0006508">
    <property type="term" value="P:proteolysis"/>
    <property type="evidence" value="ECO:0007669"/>
    <property type="project" value="UniProtKB-KW"/>
</dbReference>
<comment type="caution">
    <text evidence="9">Lacks conserved residue(s) required for the propagation of feature annotation.</text>
</comment>
<feature type="compositionally biased region" description="Low complexity" evidence="12">
    <location>
        <begin position="95"/>
        <end position="119"/>
    </location>
</feature>
<evidence type="ECO:0000256" key="12">
    <source>
        <dbReference type="SAM" id="MobiDB-lite"/>
    </source>
</evidence>
<evidence type="ECO:0000256" key="5">
    <source>
        <dbReference type="ARBA" id="ARBA00022750"/>
    </source>
</evidence>
<comment type="catalytic activity">
    <reaction evidence="9 10">
        <text>Release of signal peptides from bacterial membrane prolipoproteins. Hydrolyzes -Xaa-Yaa-Zaa-|-(S,diacylglyceryl)Cys-, in which Xaa is hydrophobic (preferably Leu), and Yaa (Ala or Ser) and Zaa (Gly or Ala) have small, neutral side chains.</text>
        <dbReference type="EC" id="3.4.23.36"/>
    </reaction>
</comment>
<dbReference type="PRINTS" id="PR00781">
    <property type="entry name" value="LIPOSIGPTASE"/>
</dbReference>
<dbReference type="Proteomes" id="UP000534306">
    <property type="component" value="Unassembled WGS sequence"/>
</dbReference>
<evidence type="ECO:0000256" key="6">
    <source>
        <dbReference type="ARBA" id="ARBA00022801"/>
    </source>
</evidence>
<dbReference type="Proteomes" id="UP000553957">
    <property type="component" value="Unassembled WGS sequence"/>
</dbReference>
<keyword evidence="4 9" id="KW-0812">Transmembrane</keyword>
<dbReference type="PANTHER" id="PTHR33695:SF1">
    <property type="entry name" value="LIPOPROTEIN SIGNAL PEPTIDASE"/>
    <property type="match status" value="1"/>
</dbReference>
<reference evidence="13 16" key="2">
    <citation type="submission" date="2020-08" db="EMBL/GenBank/DDBJ databases">
        <title>Sequencing the genomes of 1000 actinobacteria strains.</title>
        <authorList>
            <person name="Klenk H.-P."/>
        </authorList>
    </citation>
    <scope>NUCLEOTIDE SEQUENCE [LARGE SCALE GENOMIC DNA]</scope>
    <source>
        <strain evidence="13 16">DSM 15626</strain>
    </source>
</reference>
<name>A0A7Y4KUA4_9ACTN</name>
<evidence type="ECO:0000256" key="10">
    <source>
        <dbReference type="RuleBase" id="RU000594"/>
    </source>
</evidence>
<accession>A0A7Y4KUA4</accession>
<feature type="compositionally biased region" description="Low complexity" evidence="12">
    <location>
        <begin position="24"/>
        <end position="52"/>
    </location>
</feature>
<dbReference type="GO" id="GO:0005886">
    <property type="term" value="C:plasma membrane"/>
    <property type="evidence" value="ECO:0007669"/>
    <property type="project" value="UniProtKB-SubCell"/>
</dbReference>
<evidence type="ECO:0000256" key="4">
    <source>
        <dbReference type="ARBA" id="ARBA00022692"/>
    </source>
</evidence>
<evidence type="ECO:0000256" key="11">
    <source>
        <dbReference type="RuleBase" id="RU004181"/>
    </source>
</evidence>
<evidence type="ECO:0000313" key="15">
    <source>
        <dbReference type="Proteomes" id="UP000534306"/>
    </source>
</evidence>
<dbReference type="HAMAP" id="MF_00161">
    <property type="entry name" value="LspA"/>
    <property type="match status" value="1"/>
</dbReference>
<feature type="transmembrane region" description="Helical" evidence="9">
    <location>
        <begin position="227"/>
        <end position="245"/>
    </location>
</feature>
<dbReference type="UniPathway" id="UPA00665"/>
<dbReference type="EMBL" id="JABJRC010000001">
    <property type="protein sequence ID" value="NOL38828.1"/>
    <property type="molecule type" value="Genomic_DNA"/>
</dbReference>
<protein>
    <recommendedName>
        <fullName evidence="9">Lipoprotein signal peptidase</fullName>
        <ecNumber evidence="9">3.4.23.36</ecNumber>
    </recommendedName>
    <alternativeName>
        <fullName evidence="9">Prolipoprotein signal peptidase</fullName>
    </alternativeName>
    <alternativeName>
        <fullName evidence="9">Signal peptidase II</fullName>
        <shortName evidence="9">SPase II</shortName>
    </alternativeName>
</protein>
<feature type="region of interest" description="Disordered" evidence="12">
    <location>
        <begin position="1"/>
        <end position="161"/>
    </location>
</feature>
<feature type="compositionally biased region" description="Polar residues" evidence="12">
    <location>
        <begin position="65"/>
        <end position="79"/>
    </location>
</feature>
<evidence type="ECO:0000313" key="16">
    <source>
        <dbReference type="Proteomes" id="UP000553957"/>
    </source>
</evidence>
<evidence type="ECO:0000256" key="3">
    <source>
        <dbReference type="ARBA" id="ARBA00022670"/>
    </source>
</evidence>
<keyword evidence="3 9" id="KW-0645">Protease</keyword>
<gene>
    <name evidence="9 14" type="primary">lspA</name>
    <name evidence="13" type="ORF">HNR71_004223</name>
    <name evidence="14" type="ORF">HPO96_01080</name>
</gene>
<keyword evidence="2 9" id="KW-1003">Cell membrane</keyword>
<keyword evidence="6 9" id="KW-0378">Hydrolase</keyword>
<dbReference type="EMBL" id="JACHKF010000001">
    <property type="protein sequence ID" value="MBB6568586.1"/>
    <property type="molecule type" value="Genomic_DNA"/>
</dbReference>
<keyword evidence="15" id="KW-1185">Reference proteome</keyword>
<comment type="similarity">
    <text evidence="1 9 11">Belongs to the peptidase A8 family.</text>
</comment>
<feature type="active site" evidence="9">
    <location>
        <position position="286"/>
    </location>
</feature>
<comment type="caution">
    <text evidence="14">The sequence shown here is derived from an EMBL/GenBank/DDBJ whole genome shotgun (WGS) entry which is preliminary data.</text>
</comment>
<organism evidence="14 15">
    <name type="scientific">Kribbella sandramycini</name>
    <dbReference type="NCBI Taxonomy" id="60450"/>
    <lineage>
        <taxon>Bacteria</taxon>
        <taxon>Bacillati</taxon>
        <taxon>Actinomycetota</taxon>
        <taxon>Actinomycetes</taxon>
        <taxon>Propionibacteriales</taxon>
        <taxon>Kribbellaceae</taxon>
        <taxon>Kribbella</taxon>
    </lineage>
</organism>
<dbReference type="Pfam" id="PF01252">
    <property type="entry name" value="Peptidase_A8"/>
    <property type="match status" value="1"/>
</dbReference>
<dbReference type="AlphaFoldDB" id="A0A7Y4KUA4"/>